<accession>A0ABQ0B7L8</accession>
<organism evidence="2 3">
    <name type="scientific">Blautia hominis</name>
    <dbReference type="NCBI Taxonomy" id="2025493"/>
    <lineage>
        <taxon>Bacteria</taxon>
        <taxon>Bacillati</taxon>
        <taxon>Bacillota</taxon>
        <taxon>Clostridia</taxon>
        <taxon>Lachnospirales</taxon>
        <taxon>Lachnospiraceae</taxon>
        <taxon>Blautia</taxon>
    </lineage>
</organism>
<sequence>MNEQMKKPQMKDETRKKVDNFWYYYKFHVLIGAFLLFMAVVFIKDMLSKVDYDYNIAFVTDYMIADEDSQALQSYFETNAEDLNGDGEVHVQIQNYVLPAEDAQGYDPQMLAAGQTKMTVDLQEGTSMIFFISEQNYEKFKDADVFPEKLEDFTKMEDCAAYAEMGNPSSVKDLYVAMRSLEGTKMEKDEEMLSYYDACETLLNKFVSGGK</sequence>
<feature type="transmembrane region" description="Helical" evidence="1">
    <location>
        <begin position="21"/>
        <end position="43"/>
    </location>
</feature>
<evidence type="ECO:0000313" key="3">
    <source>
        <dbReference type="Proteomes" id="UP001600943"/>
    </source>
</evidence>
<evidence type="ECO:0000256" key="1">
    <source>
        <dbReference type="SAM" id="Phobius"/>
    </source>
</evidence>
<keyword evidence="3" id="KW-1185">Reference proteome</keyword>
<comment type="caution">
    <text evidence="2">The sequence shown here is derived from an EMBL/GenBank/DDBJ whole genome shotgun (WGS) entry which is preliminary data.</text>
</comment>
<dbReference type="Proteomes" id="UP001600943">
    <property type="component" value="Unassembled WGS sequence"/>
</dbReference>
<name>A0ABQ0B7L8_9FIRM</name>
<dbReference type="EMBL" id="BAABYW010000001">
    <property type="protein sequence ID" value="GAA6407433.1"/>
    <property type="molecule type" value="Genomic_DNA"/>
</dbReference>
<protein>
    <submittedName>
        <fullName evidence="2">Uncharacterized protein</fullName>
    </submittedName>
</protein>
<keyword evidence="1" id="KW-0472">Membrane</keyword>
<keyword evidence="1" id="KW-0812">Transmembrane</keyword>
<evidence type="ECO:0000313" key="2">
    <source>
        <dbReference type="EMBL" id="GAA6407433.1"/>
    </source>
</evidence>
<reference evidence="2 3" key="1">
    <citation type="submission" date="2024-04" db="EMBL/GenBank/DDBJ databases">
        <title>Defined microbial consortia suppress multidrug-resistant proinflammatory Enterobacteriaceae via ecological control.</title>
        <authorList>
            <person name="Furuichi M."/>
            <person name="Kawaguchi T."/>
            <person name="Pust M."/>
            <person name="Yasuma K."/>
            <person name="Plichta D."/>
            <person name="Hasegawa N."/>
            <person name="Ohya T."/>
            <person name="Bhattarai S."/>
            <person name="Sasajima S."/>
            <person name="Aoto Y."/>
            <person name="Tuganbaev T."/>
            <person name="Yaginuma M."/>
            <person name="Ueda M."/>
            <person name="Okahashi N."/>
            <person name="Amafuji K."/>
            <person name="Kiridooshi Y."/>
            <person name="Sugita K."/>
            <person name="Strazar M."/>
            <person name="Skelly A."/>
            <person name="Suda W."/>
            <person name="Hattori M."/>
            <person name="Nakamoto N."/>
            <person name="Caballero S."/>
            <person name="Norman J."/>
            <person name="Olle B."/>
            <person name="Tanoue T."/>
            <person name="Arita M."/>
            <person name="Bucci V."/>
            <person name="Atarashi K."/>
            <person name="Xavier R."/>
            <person name="Honda K."/>
        </authorList>
    </citation>
    <scope>NUCLEOTIDE SEQUENCE [LARGE SCALE GENOMIC DNA]</scope>
    <source>
        <strain evidence="3">k04-0078-D8-1</strain>
    </source>
</reference>
<keyword evidence="1" id="KW-1133">Transmembrane helix</keyword>
<proteinExistence type="predicted"/>
<gene>
    <name evidence="2" type="ORF">K040078D81_15500</name>
</gene>